<dbReference type="HOGENOM" id="CLU_2726195_0_0_1"/>
<evidence type="ECO:0000313" key="3">
    <source>
        <dbReference type="Proteomes" id="UP000006038"/>
    </source>
</evidence>
<dbReference type="AlphaFoldDB" id="J3L752"/>
<proteinExistence type="predicted"/>
<sequence>MFATGTASAKPESSVMASEYLHCSSGQHSLLRNMACLQCMCLCSSLLLVLLFTNRNSMYMYEANQTVWRQKV</sequence>
<accession>J3L752</accession>
<protein>
    <submittedName>
        <fullName evidence="2">Uncharacterized protein</fullName>
    </submittedName>
</protein>
<evidence type="ECO:0000313" key="2">
    <source>
        <dbReference type="EnsemblPlants" id="OB01G50580.1"/>
    </source>
</evidence>
<feature type="transmembrane region" description="Helical" evidence="1">
    <location>
        <begin position="30"/>
        <end position="52"/>
    </location>
</feature>
<evidence type="ECO:0000256" key="1">
    <source>
        <dbReference type="SAM" id="Phobius"/>
    </source>
</evidence>
<reference evidence="2" key="2">
    <citation type="submission" date="2013-04" db="UniProtKB">
        <authorList>
            <consortium name="EnsemblPlants"/>
        </authorList>
    </citation>
    <scope>IDENTIFICATION</scope>
</reference>
<keyword evidence="1" id="KW-1133">Transmembrane helix</keyword>
<keyword evidence="1" id="KW-0472">Membrane</keyword>
<dbReference type="Gramene" id="OB01G50580.1">
    <property type="protein sequence ID" value="OB01G50580.1"/>
    <property type="gene ID" value="OB01G50580"/>
</dbReference>
<organism evidence="2">
    <name type="scientific">Oryza brachyantha</name>
    <name type="common">malo sina</name>
    <dbReference type="NCBI Taxonomy" id="4533"/>
    <lineage>
        <taxon>Eukaryota</taxon>
        <taxon>Viridiplantae</taxon>
        <taxon>Streptophyta</taxon>
        <taxon>Embryophyta</taxon>
        <taxon>Tracheophyta</taxon>
        <taxon>Spermatophyta</taxon>
        <taxon>Magnoliopsida</taxon>
        <taxon>Liliopsida</taxon>
        <taxon>Poales</taxon>
        <taxon>Poaceae</taxon>
        <taxon>BOP clade</taxon>
        <taxon>Oryzoideae</taxon>
        <taxon>Oryzeae</taxon>
        <taxon>Oryzinae</taxon>
        <taxon>Oryza</taxon>
    </lineage>
</organism>
<keyword evidence="1" id="KW-0812">Transmembrane</keyword>
<name>J3L752_ORYBR</name>
<reference evidence="2" key="1">
    <citation type="journal article" date="2013" name="Nat. Commun.">
        <title>Whole-genome sequencing of Oryza brachyantha reveals mechanisms underlying Oryza genome evolution.</title>
        <authorList>
            <person name="Chen J."/>
            <person name="Huang Q."/>
            <person name="Gao D."/>
            <person name="Wang J."/>
            <person name="Lang Y."/>
            <person name="Liu T."/>
            <person name="Li B."/>
            <person name="Bai Z."/>
            <person name="Luis Goicoechea J."/>
            <person name="Liang C."/>
            <person name="Chen C."/>
            <person name="Zhang W."/>
            <person name="Sun S."/>
            <person name="Liao Y."/>
            <person name="Zhang X."/>
            <person name="Yang L."/>
            <person name="Song C."/>
            <person name="Wang M."/>
            <person name="Shi J."/>
            <person name="Liu G."/>
            <person name="Liu J."/>
            <person name="Zhou H."/>
            <person name="Zhou W."/>
            <person name="Yu Q."/>
            <person name="An N."/>
            <person name="Chen Y."/>
            <person name="Cai Q."/>
            <person name="Wang B."/>
            <person name="Liu B."/>
            <person name="Min J."/>
            <person name="Huang Y."/>
            <person name="Wu H."/>
            <person name="Li Z."/>
            <person name="Zhang Y."/>
            <person name="Yin Y."/>
            <person name="Song W."/>
            <person name="Jiang J."/>
            <person name="Jackson S.A."/>
            <person name="Wing R.A."/>
            <person name="Wang J."/>
            <person name="Chen M."/>
        </authorList>
    </citation>
    <scope>NUCLEOTIDE SEQUENCE [LARGE SCALE GENOMIC DNA]</scope>
    <source>
        <strain evidence="2">cv. IRGC 101232</strain>
    </source>
</reference>
<dbReference type="Proteomes" id="UP000006038">
    <property type="component" value="Chromosome 1"/>
</dbReference>
<keyword evidence="3" id="KW-1185">Reference proteome</keyword>
<dbReference type="EnsemblPlants" id="OB01G50580.1">
    <property type="protein sequence ID" value="OB01G50580.1"/>
    <property type="gene ID" value="OB01G50580"/>
</dbReference>